<protein>
    <submittedName>
        <fullName evidence="1">Uncharacterized protein</fullName>
    </submittedName>
</protein>
<dbReference type="KEGG" id="tva:4767940"/>
<gene>
    <name evidence="1" type="ORF">TVAG_128180</name>
</gene>
<dbReference type="RefSeq" id="XP_001322232.1">
    <property type="nucleotide sequence ID" value="XM_001322197.1"/>
</dbReference>
<dbReference type="Proteomes" id="UP000001542">
    <property type="component" value="Unassembled WGS sequence"/>
</dbReference>
<sequence length="117" mass="13081">MNKSRDKSFHFSETSNDIWKRFYDNASIPTVDNTSCKVTDNKHVFVDNAFFKDFINEGVIRITNATVDTKVLVSTSSFFKCSSNEKDGGSILMKSSGSFVQYKVCSYESKITGSASN</sequence>
<evidence type="ECO:0000313" key="2">
    <source>
        <dbReference type="Proteomes" id="UP000001542"/>
    </source>
</evidence>
<reference evidence="1" key="1">
    <citation type="submission" date="2006-10" db="EMBL/GenBank/DDBJ databases">
        <authorList>
            <person name="Amadeo P."/>
            <person name="Zhao Q."/>
            <person name="Wortman J."/>
            <person name="Fraser-Liggett C."/>
            <person name="Carlton J."/>
        </authorList>
    </citation>
    <scope>NUCLEOTIDE SEQUENCE</scope>
    <source>
        <strain evidence="1">G3</strain>
    </source>
</reference>
<dbReference type="VEuPathDB" id="TrichDB:TVAG_128180"/>
<organism evidence="1 2">
    <name type="scientific">Trichomonas vaginalis (strain ATCC PRA-98 / G3)</name>
    <dbReference type="NCBI Taxonomy" id="412133"/>
    <lineage>
        <taxon>Eukaryota</taxon>
        <taxon>Metamonada</taxon>
        <taxon>Parabasalia</taxon>
        <taxon>Trichomonadida</taxon>
        <taxon>Trichomonadidae</taxon>
        <taxon>Trichomonas</taxon>
    </lineage>
</organism>
<dbReference type="EMBL" id="DS113346">
    <property type="protein sequence ID" value="EAY10009.1"/>
    <property type="molecule type" value="Genomic_DNA"/>
</dbReference>
<accession>A2EBH9</accession>
<keyword evidence="2" id="KW-1185">Reference proteome</keyword>
<name>A2EBH9_TRIV3</name>
<dbReference type="AlphaFoldDB" id="A2EBH9"/>
<proteinExistence type="predicted"/>
<dbReference type="VEuPathDB" id="TrichDB:TVAGG3_0406960"/>
<evidence type="ECO:0000313" key="1">
    <source>
        <dbReference type="EMBL" id="EAY10009.1"/>
    </source>
</evidence>
<dbReference type="InParanoid" id="A2EBH9"/>
<reference evidence="1" key="2">
    <citation type="journal article" date="2007" name="Science">
        <title>Draft genome sequence of the sexually transmitted pathogen Trichomonas vaginalis.</title>
        <authorList>
            <person name="Carlton J.M."/>
            <person name="Hirt R.P."/>
            <person name="Silva J.C."/>
            <person name="Delcher A.L."/>
            <person name="Schatz M."/>
            <person name="Zhao Q."/>
            <person name="Wortman J.R."/>
            <person name="Bidwell S.L."/>
            <person name="Alsmark U.C.M."/>
            <person name="Besteiro S."/>
            <person name="Sicheritz-Ponten T."/>
            <person name="Noel C.J."/>
            <person name="Dacks J.B."/>
            <person name="Foster P.G."/>
            <person name="Simillion C."/>
            <person name="Van de Peer Y."/>
            <person name="Miranda-Saavedra D."/>
            <person name="Barton G.J."/>
            <person name="Westrop G.D."/>
            <person name="Mueller S."/>
            <person name="Dessi D."/>
            <person name="Fiori P.L."/>
            <person name="Ren Q."/>
            <person name="Paulsen I."/>
            <person name="Zhang H."/>
            <person name="Bastida-Corcuera F.D."/>
            <person name="Simoes-Barbosa A."/>
            <person name="Brown M.T."/>
            <person name="Hayes R.D."/>
            <person name="Mukherjee M."/>
            <person name="Okumura C.Y."/>
            <person name="Schneider R."/>
            <person name="Smith A.J."/>
            <person name="Vanacova S."/>
            <person name="Villalvazo M."/>
            <person name="Haas B.J."/>
            <person name="Pertea M."/>
            <person name="Feldblyum T.V."/>
            <person name="Utterback T.R."/>
            <person name="Shu C.L."/>
            <person name="Osoegawa K."/>
            <person name="de Jong P.J."/>
            <person name="Hrdy I."/>
            <person name="Horvathova L."/>
            <person name="Zubacova Z."/>
            <person name="Dolezal P."/>
            <person name="Malik S.B."/>
            <person name="Logsdon J.M. Jr."/>
            <person name="Henze K."/>
            <person name="Gupta A."/>
            <person name="Wang C.C."/>
            <person name="Dunne R.L."/>
            <person name="Upcroft J.A."/>
            <person name="Upcroft P."/>
            <person name="White O."/>
            <person name="Salzberg S.L."/>
            <person name="Tang P."/>
            <person name="Chiu C.-H."/>
            <person name="Lee Y.-S."/>
            <person name="Embley T.M."/>
            <person name="Coombs G.H."/>
            <person name="Mottram J.C."/>
            <person name="Tachezy J."/>
            <person name="Fraser-Liggett C.M."/>
            <person name="Johnson P.J."/>
        </authorList>
    </citation>
    <scope>NUCLEOTIDE SEQUENCE [LARGE SCALE GENOMIC DNA]</scope>
    <source>
        <strain evidence="1">G3</strain>
    </source>
</reference>